<evidence type="ECO:0000313" key="1">
    <source>
        <dbReference type="EMBL" id="BAU22626.1"/>
    </source>
</evidence>
<protein>
    <submittedName>
        <fullName evidence="1">Uncharacterized protein</fullName>
    </submittedName>
</protein>
<dbReference type="KEGG" id="cthi:THC_0226"/>
<keyword evidence="2" id="KW-1185">Reference proteome</keyword>
<proteinExistence type="predicted"/>
<gene>
    <name evidence="1" type="ORF">THC_0226</name>
</gene>
<accession>A0A0U5AL51</accession>
<evidence type="ECO:0000313" key="2">
    <source>
        <dbReference type="Proteomes" id="UP000068196"/>
    </source>
</evidence>
<dbReference type="Proteomes" id="UP000068196">
    <property type="component" value="Chromosome"/>
</dbReference>
<dbReference type="STRING" id="1653476.THC_0226"/>
<dbReference type="AlphaFoldDB" id="A0A0U5AL51"/>
<reference evidence="2" key="2">
    <citation type="journal article" date="2016" name="Int. J. Syst. Evol. Microbiol.">
        <title>Caldimicrobium thiodismutans sp. nov., a sulfur-disproportionating bacterium isolated from a hot spring.</title>
        <authorList>
            <person name="Kojima H."/>
            <person name="Umezawa K."/>
            <person name="Fukui M."/>
        </authorList>
    </citation>
    <scope>NUCLEOTIDE SEQUENCE [LARGE SCALE GENOMIC DNA]</scope>
    <source>
        <strain evidence="2">TF1</strain>
    </source>
</reference>
<organism evidence="1 2">
    <name type="scientific">Caldimicrobium thiodismutans</name>
    <dbReference type="NCBI Taxonomy" id="1653476"/>
    <lineage>
        <taxon>Bacteria</taxon>
        <taxon>Pseudomonadati</taxon>
        <taxon>Thermodesulfobacteriota</taxon>
        <taxon>Thermodesulfobacteria</taxon>
        <taxon>Thermodesulfobacteriales</taxon>
        <taxon>Thermodesulfobacteriaceae</taxon>
        <taxon>Caldimicrobium</taxon>
    </lineage>
</organism>
<dbReference type="EMBL" id="AP014945">
    <property type="protein sequence ID" value="BAU22626.1"/>
    <property type="molecule type" value="Genomic_DNA"/>
</dbReference>
<name>A0A0U5AL51_9BACT</name>
<sequence>MHKFISLQEKSKGGKRGIRYLYKRGFTSLKVTQAFLPVKVNYTPMSESKNTDKNVCATTDPQKQAQVKELEKQIDQLVV</sequence>
<reference evidence="1 2" key="1">
    <citation type="journal article" date="2016" name="Int. J. Syst. Evol. Microbiol.">
        <title>Caldimicrobium thiodismutans sp. nov., a sulfur-disproportionating bacterium isolated from a hot spring, and emended description of the genus Caldimicrobium.</title>
        <authorList>
            <person name="Kojima H."/>
            <person name="Umezawa K."/>
            <person name="Fukui M."/>
        </authorList>
    </citation>
    <scope>NUCLEOTIDE SEQUENCE [LARGE SCALE GENOMIC DNA]</scope>
    <source>
        <strain evidence="1 2">TF1</strain>
    </source>
</reference>
<dbReference type="RefSeq" id="WP_068512108.1">
    <property type="nucleotide sequence ID" value="NZ_AP014945.1"/>
</dbReference>